<evidence type="ECO:0000256" key="1">
    <source>
        <dbReference type="ARBA" id="ARBA00000085"/>
    </source>
</evidence>
<dbReference type="Pfam" id="PF07730">
    <property type="entry name" value="HisKA_3"/>
    <property type="match status" value="1"/>
</dbReference>
<keyword evidence="8" id="KW-0902">Two-component regulatory system</keyword>
<keyword evidence="10" id="KW-1133">Transmembrane helix</keyword>
<keyword evidence="10" id="KW-0812">Transmembrane</keyword>
<dbReference type="InterPro" id="IPR050482">
    <property type="entry name" value="Sensor_HK_TwoCompSys"/>
</dbReference>
<keyword evidence="5" id="KW-0547">Nucleotide-binding</keyword>
<gene>
    <name evidence="12" type="ORF">QU605_06460</name>
</gene>
<dbReference type="PROSITE" id="PS50109">
    <property type="entry name" value="HIS_KIN"/>
    <property type="match status" value="1"/>
</dbReference>
<dbReference type="Pfam" id="PF02518">
    <property type="entry name" value="HATPase_c"/>
    <property type="match status" value="1"/>
</dbReference>
<evidence type="ECO:0000259" key="11">
    <source>
        <dbReference type="PROSITE" id="PS50109"/>
    </source>
</evidence>
<dbReference type="InterPro" id="IPR019734">
    <property type="entry name" value="TPR_rpt"/>
</dbReference>
<comment type="caution">
    <text evidence="12">The sequence shown here is derived from an EMBL/GenBank/DDBJ whole genome shotgun (WGS) entry which is preliminary data.</text>
</comment>
<dbReference type="Proteomes" id="UP001174839">
    <property type="component" value="Unassembled WGS sequence"/>
</dbReference>
<evidence type="ECO:0000313" key="12">
    <source>
        <dbReference type="EMBL" id="MDM9631102.1"/>
    </source>
</evidence>
<evidence type="ECO:0000313" key="13">
    <source>
        <dbReference type="Proteomes" id="UP001174839"/>
    </source>
</evidence>
<keyword evidence="7" id="KW-0067">ATP-binding</keyword>
<sequence length="623" mass="70250">MRTIRVFIILFLAGFNFMASQSRELDSLSAAVKLMPEDSLKCETYLKMAYLFYSGDASEMYAHKALDLAKQLNSPGLAGKAFHRLAWSYGLDEMDKKTAYLDSAAASFTKINDAYGLGNVFDTKGTILMIYGSIEESFESYQKAYDYFSSIPDEERKAGVLNNWAIAEYTGGNTQAALEKYQTALEYRLKEVPVSHIDIARLYQGMGECHRLNGNLDLAATNYLKGYEHRSAADNIGVVESMMSIASMIYEAAEKQEDTTSILALLNTYGFQSSQDLIEKSEKTRGVSDRPGLQNEIMDVKRQNYLLKGDFEAAYGLLEKQKEYQEQNKLKESSLEALADMKVRFEKDQLKIELLEEEVMNQKTQESVNMLLFSLVGLLLISLAGFLYFQNRVKSGKLELNEAHREQQIISMRSMLEGQEKERSRIARDLHDGLGNLLSSLKVNFGSLQINFDDKNSERIYGTASEMIDEACSEVRKIAHEMMPQSLRKLGLRKAVEDLVVKMDAVHEFSAELHVHGTERTFDDNTNVMLFRIIQEALNNIVKYAQAHEVSVQMVYGDEWFDLTIEDDGIGFDPHSADVEKGMGLKSIAFRTEFIGGTYDLNSRIGVGTLVTINIPLSEISEV</sequence>
<feature type="transmembrane region" description="Helical" evidence="10">
    <location>
        <begin position="370"/>
        <end position="389"/>
    </location>
</feature>
<dbReference type="InterPro" id="IPR003594">
    <property type="entry name" value="HATPase_dom"/>
</dbReference>
<dbReference type="SMART" id="SM00387">
    <property type="entry name" value="HATPase_c"/>
    <property type="match status" value="1"/>
</dbReference>
<dbReference type="Gene3D" id="1.25.40.10">
    <property type="entry name" value="Tetratricopeptide repeat domain"/>
    <property type="match status" value="1"/>
</dbReference>
<reference evidence="12" key="1">
    <citation type="submission" date="2023-06" db="EMBL/GenBank/DDBJ databases">
        <title>Robiginitalea aurantiacus sp. nov. and Algoriphagus sediminis sp. nov., isolated from coastal sediment.</title>
        <authorList>
            <person name="Zhou Z.Y."/>
            <person name="An J."/>
            <person name="Jia Y.W."/>
            <person name="Du Z.J."/>
        </authorList>
    </citation>
    <scope>NUCLEOTIDE SEQUENCE</scope>
    <source>
        <strain evidence="12">M39</strain>
    </source>
</reference>
<keyword evidence="4" id="KW-0808">Transferase</keyword>
<dbReference type="PANTHER" id="PTHR24421">
    <property type="entry name" value="NITRATE/NITRITE SENSOR PROTEIN NARX-RELATED"/>
    <property type="match status" value="1"/>
</dbReference>
<feature type="domain" description="Histidine kinase" evidence="11">
    <location>
        <begin position="425"/>
        <end position="619"/>
    </location>
</feature>
<keyword evidence="3" id="KW-0597">Phosphoprotein</keyword>
<dbReference type="PANTHER" id="PTHR24421:SF10">
    <property type="entry name" value="NITRATE_NITRITE SENSOR PROTEIN NARQ"/>
    <property type="match status" value="1"/>
</dbReference>
<dbReference type="Gene3D" id="1.20.5.1930">
    <property type="match status" value="1"/>
</dbReference>
<evidence type="ECO:0000256" key="9">
    <source>
        <dbReference type="SAM" id="Coils"/>
    </source>
</evidence>
<evidence type="ECO:0000256" key="3">
    <source>
        <dbReference type="ARBA" id="ARBA00022553"/>
    </source>
</evidence>
<dbReference type="GO" id="GO:0016301">
    <property type="term" value="F:kinase activity"/>
    <property type="evidence" value="ECO:0007669"/>
    <property type="project" value="UniProtKB-KW"/>
</dbReference>
<keyword evidence="13" id="KW-1185">Reference proteome</keyword>
<dbReference type="SUPFAM" id="SSF48452">
    <property type="entry name" value="TPR-like"/>
    <property type="match status" value="1"/>
</dbReference>
<accession>A0ABT7WDV6</accession>
<keyword evidence="9" id="KW-0175">Coiled coil</keyword>
<evidence type="ECO:0000256" key="10">
    <source>
        <dbReference type="SAM" id="Phobius"/>
    </source>
</evidence>
<evidence type="ECO:0000256" key="4">
    <source>
        <dbReference type="ARBA" id="ARBA00022679"/>
    </source>
</evidence>
<dbReference type="InterPro" id="IPR005467">
    <property type="entry name" value="His_kinase_dom"/>
</dbReference>
<dbReference type="SMART" id="SM00028">
    <property type="entry name" value="TPR"/>
    <property type="match status" value="3"/>
</dbReference>
<dbReference type="InterPro" id="IPR011990">
    <property type="entry name" value="TPR-like_helical_dom_sf"/>
</dbReference>
<comment type="catalytic activity">
    <reaction evidence="1">
        <text>ATP + protein L-histidine = ADP + protein N-phospho-L-histidine.</text>
        <dbReference type="EC" id="2.7.13.3"/>
    </reaction>
</comment>
<feature type="coiled-coil region" evidence="9">
    <location>
        <begin position="338"/>
        <end position="365"/>
    </location>
</feature>
<dbReference type="EC" id="2.7.13.3" evidence="2"/>
<dbReference type="InterPro" id="IPR036890">
    <property type="entry name" value="HATPase_C_sf"/>
</dbReference>
<keyword evidence="6 12" id="KW-0418">Kinase</keyword>
<evidence type="ECO:0000256" key="8">
    <source>
        <dbReference type="ARBA" id="ARBA00023012"/>
    </source>
</evidence>
<dbReference type="EMBL" id="JAUDUY010000003">
    <property type="protein sequence ID" value="MDM9631102.1"/>
    <property type="molecule type" value="Genomic_DNA"/>
</dbReference>
<dbReference type="SUPFAM" id="SSF55874">
    <property type="entry name" value="ATPase domain of HSP90 chaperone/DNA topoisomerase II/histidine kinase"/>
    <property type="match status" value="1"/>
</dbReference>
<keyword evidence="10" id="KW-0472">Membrane</keyword>
<evidence type="ECO:0000256" key="5">
    <source>
        <dbReference type="ARBA" id="ARBA00022741"/>
    </source>
</evidence>
<evidence type="ECO:0000256" key="7">
    <source>
        <dbReference type="ARBA" id="ARBA00022840"/>
    </source>
</evidence>
<dbReference type="Gene3D" id="3.30.565.10">
    <property type="entry name" value="Histidine kinase-like ATPase, C-terminal domain"/>
    <property type="match status" value="1"/>
</dbReference>
<name>A0ABT7WDV6_9FLAO</name>
<evidence type="ECO:0000256" key="2">
    <source>
        <dbReference type="ARBA" id="ARBA00012438"/>
    </source>
</evidence>
<protein>
    <recommendedName>
        <fullName evidence="2">histidine kinase</fullName>
        <ecNumber evidence="2">2.7.13.3</ecNumber>
    </recommendedName>
</protein>
<dbReference type="RefSeq" id="WP_289724468.1">
    <property type="nucleotide sequence ID" value="NZ_JAUDUY010000003.1"/>
</dbReference>
<dbReference type="InterPro" id="IPR011712">
    <property type="entry name" value="Sig_transdc_His_kin_sub3_dim/P"/>
</dbReference>
<organism evidence="12 13">
    <name type="scientific">Robiginitalea aurantiaca</name>
    <dbReference type="NCBI Taxonomy" id="3056915"/>
    <lineage>
        <taxon>Bacteria</taxon>
        <taxon>Pseudomonadati</taxon>
        <taxon>Bacteroidota</taxon>
        <taxon>Flavobacteriia</taxon>
        <taxon>Flavobacteriales</taxon>
        <taxon>Flavobacteriaceae</taxon>
        <taxon>Robiginitalea</taxon>
    </lineage>
</organism>
<dbReference type="CDD" id="cd16917">
    <property type="entry name" value="HATPase_UhpB-NarQ-NarX-like"/>
    <property type="match status" value="1"/>
</dbReference>
<proteinExistence type="predicted"/>
<evidence type="ECO:0000256" key="6">
    <source>
        <dbReference type="ARBA" id="ARBA00022777"/>
    </source>
</evidence>